<dbReference type="InterPro" id="IPR029068">
    <property type="entry name" value="Glyas_Bleomycin-R_OHBP_Dase"/>
</dbReference>
<dbReference type="SUPFAM" id="SSF54593">
    <property type="entry name" value="Glyoxalase/Bleomycin resistance protein/Dihydroxybiphenyl dioxygenase"/>
    <property type="match status" value="1"/>
</dbReference>
<reference evidence="2 3" key="1">
    <citation type="submission" date="2021-06" db="EMBL/GenBank/DDBJ databases">
        <title>Halomicroarcula sp. a new haloarchaeum isolated from saline soil.</title>
        <authorList>
            <person name="Duran-Viseras A."/>
            <person name="Sanchez-Porro C."/>
            <person name="Ventosa A."/>
        </authorList>
    </citation>
    <scope>NUCLEOTIDE SEQUENCE [LARGE SCALE GENOMIC DNA]</scope>
    <source>
        <strain evidence="2 3">F13</strain>
    </source>
</reference>
<proteinExistence type="predicted"/>
<evidence type="ECO:0000313" key="2">
    <source>
        <dbReference type="EMBL" id="MBX0324606.1"/>
    </source>
</evidence>
<dbReference type="RefSeq" id="WP_220619559.1">
    <property type="nucleotide sequence ID" value="NZ_RKLR01000007.1"/>
</dbReference>
<protein>
    <submittedName>
        <fullName evidence="2">Uncharacterized protein</fullName>
    </submittedName>
</protein>
<accession>A0AAW4PTT8</accession>
<evidence type="ECO:0000313" key="3">
    <source>
        <dbReference type="Proteomes" id="UP001430377"/>
    </source>
</evidence>
<dbReference type="AlphaFoldDB" id="A0AAW4PTT8"/>
<evidence type="ECO:0000256" key="1">
    <source>
        <dbReference type="SAM" id="MobiDB-lite"/>
    </source>
</evidence>
<feature type="region of interest" description="Disordered" evidence="1">
    <location>
        <begin position="64"/>
        <end position="86"/>
    </location>
</feature>
<comment type="caution">
    <text evidence="2">The sequence shown here is derived from an EMBL/GenBank/DDBJ whole genome shotgun (WGS) entry which is preliminary data.</text>
</comment>
<keyword evidence="3" id="KW-1185">Reference proteome</keyword>
<sequence>MLTLGHTTMRIGNLAASLELPANHDGRSYTMADARGHVAVRTDDLHETWAELIVRAAEDYRDPGSCDDRYASTKDGGGDEVEVVTN</sequence>
<dbReference type="EMBL" id="RKLR01000007">
    <property type="protein sequence ID" value="MBX0324606.1"/>
    <property type="molecule type" value="Genomic_DNA"/>
</dbReference>
<organism evidence="2 3">
    <name type="scientific">Haloarcula rubra</name>
    <dbReference type="NCBI Taxonomy" id="2487747"/>
    <lineage>
        <taxon>Archaea</taxon>
        <taxon>Methanobacteriati</taxon>
        <taxon>Methanobacteriota</taxon>
        <taxon>Stenosarchaea group</taxon>
        <taxon>Halobacteria</taxon>
        <taxon>Halobacteriales</taxon>
        <taxon>Haloarculaceae</taxon>
        <taxon>Haloarcula</taxon>
    </lineage>
</organism>
<dbReference type="Proteomes" id="UP001430377">
    <property type="component" value="Unassembled WGS sequence"/>
</dbReference>
<gene>
    <name evidence="2" type="ORF">EGH21_16375</name>
</gene>
<name>A0AAW4PTT8_9EURY</name>